<dbReference type="EMBL" id="BBPA01000032">
    <property type="protein sequence ID" value="GAL93021.1"/>
    <property type="molecule type" value="Genomic_DNA"/>
</dbReference>
<sequence>MTDDRVYWLAWSSIAGVGPISLKRLYQHFGSVAVAWNASASAIAEVAGFGKKLMVAVQEGRSQIDPEALFAEHIQKNPLFWTPSDPEYPRFLWEIPSPPPLLYYQGKVNLGENQGNIPTVAIVGTRNPTEHGRRWARRLSTLLAQQGFTIVSGMAEGIDGEAHQSCLKAGGRTIAVLGTGVDVVYPSRHRQLQADIQKQGLVISEHPAATQPNKAHFPSRNRIIAGLSRATIVVEAPERSGSLITASYANEFGGDIYALPNSPDIAAARGCLQLIHQGAEIIVSEEKLLEMLGAIPTINQSAPVNLSPSLPPEKSPVVNLTPQPNLEPRLVQVYELFDRDALLFDIIVQKMQIPTSEVAGILLELELIGLVTQLPGMRYQKT</sequence>
<accession>A0A0A1VUS2</accession>
<reference evidence="5" key="1">
    <citation type="journal article" date="2015" name="Genome">
        <title>Whole Genome Sequence of the Non-Microcystin-Producing Microcystis aeruginosa Strain NIES-44.</title>
        <authorList>
            <person name="Okano K."/>
            <person name="Miyata N."/>
            <person name="Ozaki Y."/>
        </authorList>
    </citation>
    <scope>NUCLEOTIDE SEQUENCE [LARGE SCALE GENOMIC DNA]</scope>
    <source>
        <strain evidence="5">NIES-44</strain>
    </source>
</reference>
<dbReference type="AlphaFoldDB" id="A0A0A1VUS2"/>
<dbReference type="NCBIfam" id="TIGR00732">
    <property type="entry name" value="dprA"/>
    <property type="match status" value="1"/>
</dbReference>
<dbReference type="Gene3D" id="1.10.10.10">
    <property type="entry name" value="Winged helix-like DNA-binding domain superfamily/Winged helix DNA-binding domain"/>
    <property type="match status" value="1"/>
</dbReference>
<dbReference type="InterPro" id="IPR010994">
    <property type="entry name" value="RuvA_2-like"/>
</dbReference>
<evidence type="ECO:0000313" key="4">
    <source>
        <dbReference type="EMBL" id="GAL93021.1"/>
    </source>
</evidence>
<dbReference type="SUPFAM" id="SSF102405">
    <property type="entry name" value="MCP/YpsA-like"/>
    <property type="match status" value="1"/>
</dbReference>
<feature type="domain" description="DprA winged helix" evidence="3">
    <location>
        <begin position="322"/>
        <end position="377"/>
    </location>
</feature>
<dbReference type="Gene3D" id="3.40.50.450">
    <property type="match status" value="1"/>
</dbReference>
<dbReference type="InterPro" id="IPR057666">
    <property type="entry name" value="DrpA_SLOG"/>
</dbReference>
<dbReference type="SUPFAM" id="SSF47781">
    <property type="entry name" value="RuvA domain 2-like"/>
    <property type="match status" value="1"/>
</dbReference>
<gene>
    <name evidence="4" type="ORF">N44_01708</name>
</gene>
<dbReference type="Pfam" id="PF17782">
    <property type="entry name" value="WHD_DprA"/>
    <property type="match status" value="1"/>
</dbReference>
<evidence type="ECO:0000256" key="1">
    <source>
        <dbReference type="ARBA" id="ARBA00006525"/>
    </source>
</evidence>
<evidence type="ECO:0000259" key="2">
    <source>
        <dbReference type="Pfam" id="PF02481"/>
    </source>
</evidence>
<evidence type="ECO:0000259" key="3">
    <source>
        <dbReference type="Pfam" id="PF17782"/>
    </source>
</evidence>
<comment type="caution">
    <text evidence="4">The sequence shown here is derived from an EMBL/GenBank/DDBJ whole genome shotgun (WGS) entry which is preliminary data.</text>
</comment>
<feature type="domain" description="Smf/DprA SLOG" evidence="2">
    <location>
        <begin position="81"/>
        <end position="292"/>
    </location>
</feature>
<dbReference type="InterPro" id="IPR036388">
    <property type="entry name" value="WH-like_DNA-bd_sf"/>
</dbReference>
<dbReference type="InterPro" id="IPR003488">
    <property type="entry name" value="DprA"/>
</dbReference>
<organism evidence="4 5">
    <name type="scientific">Microcystis aeruginosa NIES-44</name>
    <dbReference type="NCBI Taxonomy" id="449439"/>
    <lineage>
        <taxon>Bacteria</taxon>
        <taxon>Bacillati</taxon>
        <taxon>Cyanobacteriota</taxon>
        <taxon>Cyanophyceae</taxon>
        <taxon>Oscillatoriophycideae</taxon>
        <taxon>Chroococcales</taxon>
        <taxon>Microcystaceae</taxon>
        <taxon>Microcystis</taxon>
    </lineage>
</organism>
<protein>
    <submittedName>
        <fullName evidence="4">Rossmann fold nucleotide-binding protein Smf possibly</fullName>
    </submittedName>
</protein>
<dbReference type="Proteomes" id="UP000030321">
    <property type="component" value="Unassembled WGS sequence"/>
</dbReference>
<dbReference type="Pfam" id="PF02481">
    <property type="entry name" value="DNA_processg_A"/>
    <property type="match status" value="1"/>
</dbReference>
<name>A0A0A1VUS2_MICAE</name>
<proteinExistence type="inferred from homology"/>
<evidence type="ECO:0000313" key="5">
    <source>
        <dbReference type="Proteomes" id="UP000030321"/>
    </source>
</evidence>
<dbReference type="GO" id="GO:0009294">
    <property type="term" value="P:DNA-mediated transformation"/>
    <property type="evidence" value="ECO:0007669"/>
    <property type="project" value="InterPro"/>
</dbReference>
<dbReference type="RefSeq" id="WP_045358725.1">
    <property type="nucleotide sequence ID" value="NZ_BBPA01000032.1"/>
</dbReference>
<dbReference type="InterPro" id="IPR041614">
    <property type="entry name" value="DprA_WH"/>
</dbReference>
<dbReference type="PANTHER" id="PTHR43022">
    <property type="entry name" value="PROTEIN SMF"/>
    <property type="match status" value="1"/>
</dbReference>
<comment type="similarity">
    <text evidence="1">Belongs to the DprA/Smf family.</text>
</comment>
<dbReference type="PANTHER" id="PTHR43022:SF1">
    <property type="entry name" value="PROTEIN SMF"/>
    <property type="match status" value="1"/>
</dbReference>